<name>A0A2B7ZBK1_9EURO</name>
<sequence length="178" mass="20059">MMIQERYLWPTWLSVRTTLTQRIPDMEVVIGPLILDLQSPANWHGQRTPESEVEFAKWKTAAYYTSQLALSLLASTEGSETSLVMDIPVVRPEWLASMISDEITSLLCMKFQRIFCNDLLFERVGRIQLKADGAVVAILRLERGNEEVQDEAGIACCPCRRFLRPLQIPSAATDADSG</sequence>
<dbReference type="Proteomes" id="UP000226031">
    <property type="component" value="Unassembled WGS sequence"/>
</dbReference>
<dbReference type="STRING" id="73230.A0A2B7ZBK1"/>
<keyword evidence="2" id="KW-1185">Reference proteome</keyword>
<evidence type="ECO:0000313" key="2">
    <source>
        <dbReference type="Proteomes" id="UP000226031"/>
    </source>
</evidence>
<dbReference type="AlphaFoldDB" id="A0A2B7ZBK1"/>
<dbReference type="VEuPathDB" id="FungiDB:EMCG_03028"/>
<reference evidence="1 2" key="1">
    <citation type="submission" date="2017-10" db="EMBL/GenBank/DDBJ databases">
        <title>Comparative genomics in systemic dimorphic fungi from Ajellomycetaceae.</title>
        <authorList>
            <person name="Munoz J.F."/>
            <person name="Mcewen J.G."/>
            <person name="Clay O.K."/>
            <person name="Cuomo C.A."/>
        </authorList>
    </citation>
    <scope>NUCLEOTIDE SEQUENCE [LARGE SCALE GENOMIC DNA]</scope>
    <source>
        <strain evidence="1 2">UAMH4076</strain>
    </source>
</reference>
<gene>
    <name evidence="1" type="ORF">GX50_06662</name>
</gene>
<accession>A0A2B7ZBK1</accession>
<dbReference type="EMBL" id="PDND01000165">
    <property type="protein sequence ID" value="PGH30579.1"/>
    <property type="molecule type" value="Genomic_DNA"/>
</dbReference>
<proteinExistence type="predicted"/>
<evidence type="ECO:0000313" key="1">
    <source>
        <dbReference type="EMBL" id="PGH30579.1"/>
    </source>
</evidence>
<protein>
    <submittedName>
        <fullName evidence="1">Uncharacterized protein</fullName>
    </submittedName>
</protein>
<organism evidence="1 2">
    <name type="scientific">[Emmonsia] crescens</name>
    <dbReference type="NCBI Taxonomy" id="73230"/>
    <lineage>
        <taxon>Eukaryota</taxon>
        <taxon>Fungi</taxon>
        <taxon>Dikarya</taxon>
        <taxon>Ascomycota</taxon>
        <taxon>Pezizomycotina</taxon>
        <taxon>Eurotiomycetes</taxon>
        <taxon>Eurotiomycetidae</taxon>
        <taxon>Onygenales</taxon>
        <taxon>Ajellomycetaceae</taxon>
        <taxon>Emergomyces</taxon>
    </lineage>
</organism>
<comment type="caution">
    <text evidence="1">The sequence shown here is derived from an EMBL/GenBank/DDBJ whole genome shotgun (WGS) entry which is preliminary data.</text>
</comment>